<feature type="transmembrane region" description="Helical" evidence="1">
    <location>
        <begin position="236"/>
        <end position="255"/>
    </location>
</feature>
<organism evidence="2">
    <name type="scientific">Candidatus Kentrum sp. LPFa</name>
    <dbReference type="NCBI Taxonomy" id="2126335"/>
    <lineage>
        <taxon>Bacteria</taxon>
        <taxon>Pseudomonadati</taxon>
        <taxon>Pseudomonadota</taxon>
        <taxon>Gammaproteobacteria</taxon>
        <taxon>Candidatus Kentrum</taxon>
    </lineage>
</organism>
<sequence length="303" mass="34311">MGIVNVLIVDDNPVTSDCIQKRLEKANGIYSKGSAIQVKPFYRSFSVADLQNAGKLLEDFIFKNSIDFLLLDRGFVDVIDPDHASEDGLDSQYLFFAKGQGYVKIEEILRNVSFSKIKKMKGVIVYSFDTPCQTAEKYPEPAQIKRDIADIIGSGVNEENIEIFLTNTEVYSLAGIDIYKMAGREYNDKYLYLGNKSDFSLYGLFIGEILYHRIINILETRRKRAISTRQGYGKRSIVLLFIIFSALTIGGNALYDLIFQNIISNNVALFLISVVFSLFLPIILLILKPEWVVSIDDDMNMNI</sequence>
<name>A0A450WHM3_9GAMM</name>
<keyword evidence="1" id="KW-0472">Membrane</keyword>
<evidence type="ECO:0000313" key="2">
    <source>
        <dbReference type="EMBL" id="VFK16553.1"/>
    </source>
</evidence>
<dbReference type="AlphaFoldDB" id="A0A450WHM3"/>
<gene>
    <name evidence="2" type="ORF">BECKLPF1236B_GA0070989_109712</name>
</gene>
<keyword evidence="1" id="KW-1133">Transmembrane helix</keyword>
<protein>
    <submittedName>
        <fullName evidence="2">Uncharacterized protein</fullName>
    </submittedName>
</protein>
<dbReference type="EMBL" id="CAADFK010000097">
    <property type="protein sequence ID" value="VFK16553.1"/>
    <property type="molecule type" value="Genomic_DNA"/>
</dbReference>
<keyword evidence="1" id="KW-0812">Transmembrane</keyword>
<accession>A0A450WHM3</accession>
<feature type="transmembrane region" description="Helical" evidence="1">
    <location>
        <begin position="199"/>
        <end position="215"/>
    </location>
</feature>
<reference evidence="2" key="1">
    <citation type="submission" date="2019-02" db="EMBL/GenBank/DDBJ databases">
        <authorList>
            <person name="Gruber-Vodicka R. H."/>
            <person name="Seah K. B. B."/>
        </authorList>
    </citation>
    <scope>NUCLEOTIDE SEQUENCE</scope>
    <source>
        <strain evidence="2">BECK_S313</strain>
    </source>
</reference>
<evidence type="ECO:0000256" key="1">
    <source>
        <dbReference type="SAM" id="Phobius"/>
    </source>
</evidence>
<feature type="transmembrane region" description="Helical" evidence="1">
    <location>
        <begin position="267"/>
        <end position="287"/>
    </location>
</feature>
<proteinExistence type="predicted"/>